<keyword evidence="2" id="KW-0560">Oxidoreductase</keyword>
<feature type="non-terminal residue" evidence="6">
    <location>
        <position position="412"/>
    </location>
</feature>
<accession>T1C5D8</accession>
<dbReference type="InterPro" id="IPR016161">
    <property type="entry name" value="Ald_DH/histidinol_DH"/>
</dbReference>
<gene>
    <name evidence="6" type="ORF">B1B_01196</name>
</gene>
<sequence length="412" mass="44693">MQNPISAASILTELGLDPSQDLAGTFGSLSGWLLSPGTPRLEIYNPSTGVRMATVATTHPDHYDRLLAEGRVAFDAWRLTPAPKRGQAVRLIGEALRQYKSPLGSLISLETGKIRAEGEGEVQEMIDMADFAVGQSRMLYGLTLPSERPEHRMFEQWHPLGVVGIATAFNFPVAVYAWNAFLALICGDVTVWKPSPKAALAAVAVQKIVSRVLEANGFPQVSSLFITHDHQLAERFYADSRIGLLSFTGSTAIGTRVAEIAARRLGRCLLELGGNNAILIDESADLDLAVPAIVFGAAGTAGQRCTSTRRLIVEASIADALIERLVSAYREIRIGDPLDPQTLMGPLIDQGAVERYQTVIRDLQSGGARILYGGHVLDRPGHFVEPTLVRVEPTCPLIQEETFAPILYVLIY</sequence>
<dbReference type="PANTHER" id="PTHR43521:SF1">
    <property type="entry name" value="ALPHA-AMINOADIPIC SEMIALDEHYDE DEHYDROGENASE"/>
    <property type="match status" value="1"/>
</dbReference>
<dbReference type="EC" id="1.2.1.3" evidence="4"/>
<comment type="subunit">
    <text evidence="1">Homotetramer.</text>
</comment>
<protein>
    <recommendedName>
        <fullName evidence="4">aldehyde dehydrogenase (NAD(+))</fullName>
        <ecNumber evidence="4">1.2.1.3</ecNumber>
    </recommendedName>
</protein>
<dbReference type="PROSITE" id="PS00687">
    <property type="entry name" value="ALDEHYDE_DEHYDR_GLU"/>
    <property type="match status" value="1"/>
</dbReference>
<dbReference type="InterPro" id="IPR016163">
    <property type="entry name" value="Ald_DH_C"/>
</dbReference>
<dbReference type="InterPro" id="IPR015590">
    <property type="entry name" value="Aldehyde_DH_dom"/>
</dbReference>
<reference evidence="6" key="1">
    <citation type="submission" date="2013-08" db="EMBL/GenBank/DDBJ databases">
        <authorList>
            <person name="Mendez C."/>
            <person name="Richter M."/>
            <person name="Ferrer M."/>
            <person name="Sanchez J."/>
        </authorList>
    </citation>
    <scope>NUCLEOTIDE SEQUENCE</scope>
</reference>
<evidence type="ECO:0000256" key="2">
    <source>
        <dbReference type="ARBA" id="ARBA00023002"/>
    </source>
</evidence>
<dbReference type="InterPro" id="IPR044638">
    <property type="entry name" value="ALDH7A1-like"/>
</dbReference>
<keyword evidence="3" id="KW-0520">NAD</keyword>
<comment type="caution">
    <text evidence="6">The sequence shown here is derived from an EMBL/GenBank/DDBJ whole genome shotgun (WGS) entry which is preliminary data.</text>
</comment>
<dbReference type="GO" id="GO:0004029">
    <property type="term" value="F:aldehyde dehydrogenase (NAD+) activity"/>
    <property type="evidence" value="ECO:0007669"/>
    <property type="project" value="UniProtKB-EC"/>
</dbReference>
<dbReference type="Pfam" id="PF00171">
    <property type="entry name" value="Aldedh"/>
    <property type="match status" value="1"/>
</dbReference>
<reference evidence="6" key="2">
    <citation type="journal article" date="2014" name="ISME J.">
        <title>Microbial stratification in low pH oxic and suboxic macroscopic growths along an acid mine drainage.</title>
        <authorList>
            <person name="Mendez-Garcia C."/>
            <person name="Mesa V."/>
            <person name="Sprenger R.R."/>
            <person name="Richter M."/>
            <person name="Diez M.S."/>
            <person name="Solano J."/>
            <person name="Bargiela R."/>
            <person name="Golyshina O.V."/>
            <person name="Manteca A."/>
            <person name="Ramos J.L."/>
            <person name="Gallego J.R."/>
            <person name="Llorente I."/>
            <person name="Martins Dos Santos V.A."/>
            <person name="Jensen O.N."/>
            <person name="Pelaez A.I."/>
            <person name="Sanchez J."/>
            <person name="Ferrer M."/>
        </authorList>
    </citation>
    <scope>NUCLEOTIDE SEQUENCE</scope>
</reference>
<dbReference type="SUPFAM" id="SSF53720">
    <property type="entry name" value="ALDH-like"/>
    <property type="match status" value="1"/>
</dbReference>
<dbReference type="Gene3D" id="3.40.309.10">
    <property type="entry name" value="Aldehyde Dehydrogenase, Chain A, domain 2"/>
    <property type="match status" value="1"/>
</dbReference>
<evidence type="ECO:0000256" key="3">
    <source>
        <dbReference type="ARBA" id="ARBA00023027"/>
    </source>
</evidence>
<dbReference type="InterPro" id="IPR016162">
    <property type="entry name" value="Ald_DH_N"/>
</dbReference>
<name>T1C5D8_9ZZZZ</name>
<dbReference type="EMBL" id="AUZY01000848">
    <property type="protein sequence ID" value="EQD77217.1"/>
    <property type="molecule type" value="Genomic_DNA"/>
</dbReference>
<feature type="domain" description="Aldehyde dehydrogenase" evidence="5">
    <location>
        <begin position="39"/>
        <end position="410"/>
    </location>
</feature>
<dbReference type="AlphaFoldDB" id="T1C5D8"/>
<dbReference type="PANTHER" id="PTHR43521">
    <property type="entry name" value="ALPHA-AMINOADIPIC SEMIALDEHYDE DEHYDROGENASE"/>
    <property type="match status" value="1"/>
</dbReference>
<dbReference type="Gene3D" id="3.40.605.10">
    <property type="entry name" value="Aldehyde Dehydrogenase, Chain A, domain 1"/>
    <property type="match status" value="1"/>
</dbReference>
<evidence type="ECO:0000259" key="5">
    <source>
        <dbReference type="Pfam" id="PF00171"/>
    </source>
</evidence>
<organism evidence="6">
    <name type="scientific">mine drainage metagenome</name>
    <dbReference type="NCBI Taxonomy" id="410659"/>
    <lineage>
        <taxon>unclassified sequences</taxon>
        <taxon>metagenomes</taxon>
        <taxon>ecological metagenomes</taxon>
    </lineage>
</organism>
<evidence type="ECO:0000313" key="6">
    <source>
        <dbReference type="EMBL" id="EQD77217.1"/>
    </source>
</evidence>
<proteinExistence type="predicted"/>
<evidence type="ECO:0000256" key="4">
    <source>
        <dbReference type="ARBA" id="ARBA00024226"/>
    </source>
</evidence>
<evidence type="ECO:0000256" key="1">
    <source>
        <dbReference type="ARBA" id="ARBA00011881"/>
    </source>
</evidence>
<dbReference type="InterPro" id="IPR029510">
    <property type="entry name" value="Ald_DH_CS_GLU"/>
</dbReference>